<comment type="subcellular location">
    <subcellularLocation>
        <location evidence="1 7">Cell membrane</location>
        <topology evidence="1 7">Multi-pass membrane protein</topology>
    </subcellularLocation>
</comment>
<keyword evidence="4 7" id="KW-0812">Transmembrane</keyword>
<comment type="caution">
    <text evidence="9">The sequence shown here is derived from an EMBL/GenBank/DDBJ whole genome shotgun (WGS) entry which is preliminary data.</text>
</comment>
<dbReference type="AlphaFoldDB" id="A0A1V4HJ24"/>
<dbReference type="InterPro" id="IPR000515">
    <property type="entry name" value="MetI-like"/>
</dbReference>
<evidence type="ECO:0000313" key="10">
    <source>
        <dbReference type="Proteomes" id="UP000190626"/>
    </source>
</evidence>
<evidence type="ECO:0000256" key="3">
    <source>
        <dbReference type="ARBA" id="ARBA00022475"/>
    </source>
</evidence>
<evidence type="ECO:0000256" key="6">
    <source>
        <dbReference type="ARBA" id="ARBA00023136"/>
    </source>
</evidence>
<evidence type="ECO:0000313" key="9">
    <source>
        <dbReference type="EMBL" id="OPH56987.1"/>
    </source>
</evidence>
<keyword evidence="10" id="KW-1185">Reference proteome</keyword>
<feature type="transmembrane region" description="Helical" evidence="7">
    <location>
        <begin position="179"/>
        <end position="204"/>
    </location>
</feature>
<dbReference type="SUPFAM" id="SSF161098">
    <property type="entry name" value="MetI-like"/>
    <property type="match status" value="1"/>
</dbReference>
<keyword evidence="5 7" id="KW-1133">Transmembrane helix</keyword>
<evidence type="ECO:0000256" key="5">
    <source>
        <dbReference type="ARBA" id="ARBA00022989"/>
    </source>
</evidence>
<dbReference type="PANTHER" id="PTHR43744:SF9">
    <property type="entry name" value="POLYGALACTURONAN_RHAMNOGALACTURONAN TRANSPORT SYSTEM PERMEASE PROTEIN YTCP"/>
    <property type="match status" value="1"/>
</dbReference>
<sequence>MKRKWSLSHILISLFLLGIAVATLYPFLYMISVSLSSDVYVIKNEISLLPKGLNVNAYSVVLHDDRIWTSYRNTILYVVIGAPLSLLITAAGAYALSKKEMVFHKPLTMMIVFTMFFNGGMIPTFLVVKSLGLVDTFWSMIIPSVVSTWNLIIMRTFFLGLPKELEESGKLDGLTDIGIFARIVLPLSAASLATIGLFYAVGIWNNFYSALLYLRNDQLYPLQVVLRNIVMASQMVLNGGSNVGDNQVLDEPLKYATIIVSTVPILLVYPFLQKYFVKGALIGSVKG</sequence>
<feature type="transmembrane region" description="Helical" evidence="7">
    <location>
        <begin position="253"/>
        <end position="272"/>
    </location>
</feature>
<evidence type="ECO:0000256" key="4">
    <source>
        <dbReference type="ARBA" id="ARBA00022692"/>
    </source>
</evidence>
<keyword evidence="6 7" id="KW-0472">Membrane</keyword>
<evidence type="ECO:0000256" key="1">
    <source>
        <dbReference type="ARBA" id="ARBA00004651"/>
    </source>
</evidence>
<feature type="transmembrane region" description="Helical" evidence="7">
    <location>
        <begin position="75"/>
        <end position="96"/>
    </location>
</feature>
<gene>
    <name evidence="9" type="ORF">BC351_26635</name>
</gene>
<dbReference type="PANTHER" id="PTHR43744">
    <property type="entry name" value="ABC TRANSPORTER PERMEASE PROTEIN MG189-RELATED-RELATED"/>
    <property type="match status" value="1"/>
</dbReference>
<feature type="transmembrane region" description="Helical" evidence="7">
    <location>
        <begin position="137"/>
        <end position="158"/>
    </location>
</feature>
<dbReference type="STRING" id="1469647.BC351_26635"/>
<protein>
    <submittedName>
        <fullName evidence="9">Sugar ABC transporter permease</fullName>
    </submittedName>
</protein>
<keyword evidence="2 7" id="KW-0813">Transport</keyword>
<dbReference type="GO" id="GO:0055085">
    <property type="term" value="P:transmembrane transport"/>
    <property type="evidence" value="ECO:0007669"/>
    <property type="project" value="InterPro"/>
</dbReference>
<reference evidence="10" key="1">
    <citation type="submission" date="2016-07" db="EMBL/GenBank/DDBJ databases">
        <authorList>
            <person name="Florea S."/>
            <person name="Webb J.S."/>
            <person name="Jaromczyk J."/>
            <person name="Schardl C.L."/>
        </authorList>
    </citation>
    <scope>NUCLEOTIDE SEQUENCE [LARGE SCALE GENOMIC DNA]</scope>
    <source>
        <strain evidence="10">CY1</strain>
    </source>
</reference>
<evidence type="ECO:0000256" key="7">
    <source>
        <dbReference type="RuleBase" id="RU363032"/>
    </source>
</evidence>
<feature type="transmembrane region" description="Helical" evidence="7">
    <location>
        <begin position="108"/>
        <end position="131"/>
    </location>
</feature>
<dbReference type="PROSITE" id="PS50928">
    <property type="entry name" value="ABC_TM1"/>
    <property type="match status" value="1"/>
</dbReference>
<dbReference type="GO" id="GO:0005886">
    <property type="term" value="C:plasma membrane"/>
    <property type="evidence" value="ECO:0007669"/>
    <property type="project" value="UniProtKB-SubCell"/>
</dbReference>
<organism evidence="9 10">
    <name type="scientific">Paenibacillus ferrarius</name>
    <dbReference type="NCBI Taxonomy" id="1469647"/>
    <lineage>
        <taxon>Bacteria</taxon>
        <taxon>Bacillati</taxon>
        <taxon>Bacillota</taxon>
        <taxon>Bacilli</taxon>
        <taxon>Bacillales</taxon>
        <taxon>Paenibacillaceae</taxon>
        <taxon>Paenibacillus</taxon>
    </lineage>
</organism>
<evidence type="ECO:0000259" key="8">
    <source>
        <dbReference type="PROSITE" id="PS50928"/>
    </source>
</evidence>
<dbReference type="CDD" id="cd06261">
    <property type="entry name" value="TM_PBP2"/>
    <property type="match status" value="1"/>
</dbReference>
<dbReference type="OrthoDB" id="9810086at2"/>
<dbReference type="InterPro" id="IPR035906">
    <property type="entry name" value="MetI-like_sf"/>
</dbReference>
<name>A0A1V4HJ24_9BACL</name>
<dbReference type="Proteomes" id="UP000190626">
    <property type="component" value="Unassembled WGS sequence"/>
</dbReference>
<comment type="similarity">
    <text evidence="7">Belongs to the binding-protein-dependent transport system permease family.</text>
</comment>
<keyword evidence="3" id="KW-1003">Cell membrane</keyword>
<dbReference type="EMBL" id="MBTG01000014">
    <property type="protein sequence ID" value="OPH56987.1"/>
    <property type="molecule type" value="Genomic_DNA"/>
</dbReference>
<accession>A0A1V4HJ24</accession>
<proteinExistence type="inferred from homology"/>
<dbReference type="RefSeq" id="WP_079413977.1">
    <property type="nucleotide sequence ID" value="NZ_MBTG01000014.1"/>
</dbReference>
<dbReference type="Pfam" id="PF00528">
    <property type="entry name" value="BPD_transp_1"/>
    <property type="match status" value="1"/>
</dbReference>
<evidence type="ECO:0000256" key="2">
    <source>
        <dbReference type="ARBA" id="ARBA00022448"/>
    </source>
</evidence>
<feature type="domain" description="ABC transmembrane type-1" evidence="8">
    <location>
        <begin position="71"/>
        <end position="272"/>
    </location>
</feature>
<dbReference type="Gene3D" id="1.10.3720.10">
    <property type="entry name" value="MetI-like"/>
    <property type="match status" value="1"/>
</dbReference>